<sequence>MANSVVHFEVPADDVERAKTFYREAFGWQIQAYPGMNYHGVTTAEVGPDMMPLKPGAINGGLFDKAEFPITSPVLTIGVDDIDEALEKVERLGGKTLMGRQAVADMGFTGYFTDPEGNVMGLWQNAPAA</sequence>
<dbReference type="PANTHER" id="PTHR33993">
    <property type="entry name" value="GLYOXALASE-RELATED"/>
    <property type="match status" value="1"/>
</dbReference>
<evidence type="ECO:0000313" key="3">
    <source>
        <dbReference type="Proteomes" id="UP000612899"/>
    </source>
</evidence>
<protein>
    <submittedName>
        <fullName evidence="2">Glyoxalase</fullName>
    </submittedName>
</protein>
<evidence type="ECO:0000259" key="1">
    <source>
        <dbReference type="PROSITE" id="PS51819"/>
    </source>
</evidence>
<dbReference type="InterPro" id="IPR052164">
    <property type="entry name" value="Anthracycline_SecMetBiosynth"/>
</dbReference>
<feature type="domain" description="VOC" evidence="1">
    <location>
        <begin position="4"/>
        <end position="125"/>
    </location>
</feature>
<gene>
    <name evidence="2" type="ORF">Rhe02_27580</name>
</gene>
<dbReference type="Proteomes" id="UP000612899">
    <property type="component" value="Unassembled WGS sequence"/>
</dbReference>
<keyword evidence="3" id="KW-1185">Reference proteome</keyword>
<dbReference type="InterPro" id="IPR029068">
    <property type="entry name" value="Glyas_Bleomycin-R_OHBP_Dase"/>
</dbReference>
<comment type="caution">
    <text evidence="2">The sequence shown here is derived from an EMBL/GenBank/DDBJ whole genome shotgun (WGS) entry which is preliminary data.</text>
</comment>
<dbReference type="EMBL" id="BONY01000014">
    <property type="protein sequence ID" value="GIH04691.1"/>
    <property type="molecule type" value="Genomic_DNA"/>
</dbReference>
<dbReference type="PANTHER" id="PTHR33993:SF2">
    <property type="entry name" value="VOC DOMAIN-CONTAINING PROTEIN"/>
    <property type="match status" value="1"/>
</dbReference>
<dbReference type="RefSeq" id="WP_239123779.1">
    <property type="nucleotide sequence ID" value="NZ_BONY01000014.1"/>
</dbReference>
<reference evidence="2" key="1">
    <citation type="submission" date="2021-01" db="EMBL/GenBank/DDBJ databases">
        <title>Whole genome shotgun sequence of Rhizocola hellebori NBRC 109834.</title>
        <authorList>
            <person name="Komaki H."/>
            <person name="Tamura T."/>
        </authorList>
    </citation>
    <scope>NUCLEOTIDE SEQUENCE</scope>
    <source>
        <strain evidence="2">NBRC 109834</strain>
    </source>
</reference>
<proteinExistence type="predicted"/>
<dbReference type="CDD" id="cd07247">
    <property type="entry name" value="SgaA_N_like"/>
    <property type="match status" value="1"/>
</dbReference>
<dbReference type="InterPro" id="IPR037523">
    <property type="entry name" value="VOC_core"/>
</dbReference>
<dbReference type="AlphaFoldDB" id="A0A8J3VG40"/>
<dbReference type="Gene3D" id="3.10.180.10">
    <property type="entry name" value="2,3-Dihydroxybiphenyl 1,2-Dioxygenase, domain 1"/>
    <property type="match status" value="1"/>
</dbReference>
<organism evidence="2 3">
    <name type="scientific">Rhizocola hellebori</name>
    <dbReference type="NCBI Taxonomy" id="1392758"/>
    <lineage>
        <taxon>Bacteria</taxon>
        <taxon>Bacillati</taxon>
        <taxon>Actinomycetota</taxon>
        <taxon>Actinomycetes</taxon>
        <taxon>Micromonosporales</taxon>
        <taxon>Micromonosporaceae</taxon>
        <taxon>Rhizocola</taxon>
    </lineage>
</organism>
<dbReference type="InterPro" id="IPR053863">
    <property type="entry name" value="Glyoxy/Ble-like_N"/>
</dbReference>
<dbReference type="SUPFAM" id="SSF54593">
    <property type="entry name" value="Glyoxalase/Bleomycin resistance protein/Dihydroxybiphenyl dioxygenase"/>
    <property type="match status" value="1"/>
</dbReference>
<dbReference type="PROSITE" id="PS51819">
    <property type="entry name" value="VOC"/>
    <property type="match status" value="1"/>
</dbReference>
<accession>A0A8J3VG40</accession>
<name>A0A8J3VG40_9ACTN</name>
<dbReference type="Pfam" id="PF22677">
    <property type="entry name" value="Ble-like_N"/>
    <property type="match status" value="1"/>
</dbReference>
<evidence type="ECO:0000313" key="2">
    <source>
        <dbReference type="EMBL" id="GIH04691.1"/>
    </source>
</evidence>